<organism evidence="1 2">
    <name type="scientific">Segatella baroniae F0067</name>
    <dbReference type="NCBI Taxonomy" id="1115809"/>
    <lineage>
        <taxon>Bacteria</taxon>
        <taxon>Pseudomonadati</taxon>
        <taxon>Bacteroidota</taxon>
        <taxon>Bacteroidia</taxon>
        <taxon>Bacteroidales</taxon>
        <taxon>Prevotellaceae</taxon>
        <taxon>Segatella</taxon>
    </lineage>
</organism>
<name>U2P3E0_9BACT</name>
<accession>U2P3E0</accession>
<comment type="caution">
    <text evidence="1">The sequence shown here is derived from an EMBL/GenBank/DDBJ whole genome shotgun (WGS) entry which is preliminary data.</text>
</comment>
<evidence type="ECO:0000313" key="1">
    <source>
        <dbReference type="EMBL" id="ERK38219.1"/>
    </source>
</evidence>
<keyword evidence="2" id="KW-1185">Reference proteome</keyword>
<dbReference type="PATRIC" id="fig|1115809.3.peg.2505"/>
<proteinExistence type="predicted"/>
<reference evidence="1 2" key="1">
    <citation type="submission" date="2013-08" db="EMBL/GenBank/DDBJ databases">
        <authorList>
            <person name="Durkin A.S."/>
            <person name="Haft D.R."/>
            <person name="McCorrison J."/>
            <person name="Torralba M."/>
            <person name="Gillis M."/>
            <person name="Haft D.H."/>
            <person name="Methe B."/>
            <person name="Sutton G."/>
            <person name="Nelson K.E."/>
        </authorList>
    </citation>
    <scope>NUCLEOTIDE SEQUENCE [LARGE SCALE GENOMIC DNA]</scope>
    <source>
        <strain evidence="1 2">F0067</strain>
    </source>
</reference>
<dbReference type="AlphaFoldDB" id="U2P3E0"/>
<dbReference type="EMBL" id="AWEY01000044">
    <property type="protein sequence ID" value="ERK38219.1"/>
    <property type="molecule type" value="Genomic_DNA"/>
</dbReference>
<gene>
    <name evidence="1" type="ORF">HMPREF9135_1023</name>
</gene>
<sequence length="84" mass="9873">MFSINHPLHIPHFTLHIPHLLYVFLGRLRPLCLYPDNKNMSLCLYVKNTQSEKHVFMSLCQKHAILKNMSLCQKHAILKTCPYV</sequence>
<evidence type="ECO:0000313" key="2">
    <source>
        <dbReference type="Proteomes" id="UP000016648"/>
    </source>
</evidence>
<dbReference type="Proteomes" id="UP000016648">
    <property type="component" value="Unassembled WGS sequence"/>
</dbReference>
<protein>
    <submittedName>
        <fullName evidence="1">Uncharacterized protein</fullName>
    </submittedName>
</protein>